<dbReference type="GO" id="GO:0016705">
    <property type="term" value="F:oxidoreductase activity, acting on paired donors, with incorporation or reduction of molecular oxygen"/>
    <property type="evidence" value="ECO:0007669"/>
    <property type="project" value="InterPro"/>
</dbReference>
<dbReference type="GO" id="GO:0020037">
    <property type="term" value="F:heme binding"/>
    <property type="evidence" value="ECO:0007669"/>
    <property type="project" value="InterPro"/>
</dbReference>
<proteinExistence type="inferred from homology"/>
<protein>
    <recommendedName>
        <fullName evidence="4">Cytochrome P450</fullName>
    </recommendedName>
</protein>
<accession>A0A8D8S5L9</accession>
<dbReference type="InterPro" id="IPR001128">
    <property type="entry name" value="Cyt_P450"/>
</dbReference>
<keyword evidence="2" id="KW-0503">Monooxygenase</keyword>
<evidence type="ECO:0000256" key="2">
    <source>
        <dbReference type="ARBA" id="ARBA00023033"/>
    </source>
</evidence>
<dbReference type="GO" id="GO:0005506">
    <property type="term" value="F:iron ion binding"/>
    <property type="evidence" value="ECO:0007669"/>
    <property type="project" value="InterPro"/>
</dbReference>
<organism evidence="3">
    <name type="scientific">Cacopsylla melanoneura</name>
    <dbReference type="NCBI Taxonomy" id="428564"/>
    <lineage>
        <taxon>Eukaryota</taxon>
        <taxon>Metazoa</taxon>
        <taxon>Ecdysozoa</taxon>
        <taxon>Arthropoda</taxon>
        <taxon>Hexapoda</taxon>
        <taxon>Insecta</taxon>
        <taxon>Pterygota</taxon>
        <taxon>Neoptera</taxon>
        <taxon>Paraneoptera</taxon>
        <taxon>Hemiptera</taxon>
        <taxon>Sternorrhyncha</taxon>
        <taxon>Psylloidea</taxon>
        <taxon>Psyllidae</taxon>
        <taxon>Psyllinae</taxon>
        <taxon>Cacopsylla</taxon>
    </lineage>
</organism>
<dbReference type="GO" id="GO:0004497">
    <property type="term" value="F:monooxygenase activity"/>
    <property type="evidence" value="ECO:0007669"/>
    <property type="project" value="UniProtKB-KW"/>
</dbReference>
<evidence type="ECO:0000313" key="3">
    <source>
        <dbReference type="EMBL" id="CAG6663714.1"/>
    </source>
</evidence>
<dbReference type="Pfam" id="PF00067">
    <property type="entry name" value="p450"/>
    <property type="match status" value="1"/>
</dbReference>
<sequence length="152" mass="17216">MSPILKPWLRNPAIFALFGYKKREIYLRKQTRELGEEIIGKVKAKLMQKNANQDENVKPKGIIVGKSESNAENSLEDDPECSTDTALLTNFIEVIIRDQMDPTVPREDVMTHDDLISEVLTIIFAGMDTTKVVNNIILIMLALHPKIQQGVR</sequence>
<dbReference type="AlphaFoldDB" id="A0A8D8S5L9"/>
<evidence type="ECO:0000256" key="1">
    <source>
        <dbReference type="ARBA" id="ARBA00010617"/>
    </source>
</evidence>
<comment type="similarity">
    <text evidence="1">Belongs to the cytochrome P450 family.</text>
</comment>
<dbReference type="Gene3D" id="1.10.630.10">
    <property type="entry name" value="Cytochrome P450"/>
    <property type="match status" value="1"/>
</dbReference>
<dbReference type="InterPro" id="IPR036396">
    <property type="entry name" value="Cyt_P450_sf"/>
</dbReference>
<dbReference type="EMBL" id="HBUF01205730">
    <property type="protein sequence ID" value="CAG6663714.1"/>
    <property type="molecule type" value="Transcribed_RNA"/>
</dbReference>
<name>A0A8D8S5L9_9HEMI</name>
<evidence type="ECO:0008006" key="4">
    <source>
        <dbReference type="Google" id="ProtNLM"/>
    </source>
</evidence>
<dbReference type="SUPFAM" id="SSF48264">
    <property type="entry name" value="Cytochrome P450"/>
    <property type="match status" value="1"/>
</dbReference>
<reference evidence="3" key="1">
    <citation type="submission" date="2021-05" db="EMBL/GenBank/DDBJ databases">
        <authorList>
            <person name="Alioto T."/>
            <person name="Alioto T."/>
            <person name="Gomez Garrido J."/>
        </authorList>
    </citation>
    <scope>NUCLEOTIDE SEQUENCE</scope>
</reference>
<keyword evidence="2" id="KW-0560">Oxidoreductase</keyword>